<evidence type="ECO:0000256" key="1">
    <source>
        <dbReference type="SAM" id="MobiDB-lite"/>
    </source>
</evidence>
<feature type="transmembrane region" description="Helical" evidence="2">
    <location>
        <begin position="139"/>
        <end position="156"/>
    </location>
</feature>
<evidence type="ECO:0000313" key="3">
    <source>
        <dbReference type="EMBL" id="MFC4200573.1"/>
    </source>
</evidence>
<feature type="transmembrane region" description="Helical" evidence="2">
    <location>
        <begin position="192"/>
        <end position="213"/>
    </location>
</feature>
<keyword evidence="4" id="KW-1185">Reference proteome</keyword>
<gene>
    <name evidence="3" type="ORF">ACFOY1_06385</name>
</gene>
<keyword evidence="2" id="KW-0812">Transmembrane</keyword>
<dbReference type="Proteomes" id="UP001595848">
    <property type="component" value="Unassembled WGS sequence"/>
</dbReference>
<dbReference type="RefSeq" id="WP_217964187.1">
    <property type="nucleotide sequence ID" value="NZ_JAHTBN010000003.1"/>
</dbReference>
<feature type="region of interest" description="Disordered" evidence="1">
    <location>
        <begin position="1"/>
        <end position="24"/>
    </location>
</feature>
<keyword evidence="2" id="KW-0472">Membrane</keyword>
<feature type="transmembrane region" description="Helical" evidence="2">
    <location>
        <begin position="162"/>
        <end position="180"/>
    </location>
</feature>
<name>A0ABV8NX80_9BURK</name>
<reference evidence="4" key="1">
    <citation type="journal article" date="2019" name="Int. J. Syst. Evol. Microbiol.">
        <title>The Global Catalogue of Microorganisms (GCM) 10K type strain sequencing project: providing services to taxonomists for standard genome sequencing and annotation.</title>
        <authorList>
            <consortium name="The Broad Institute Genomics Platform"/>
            <consortium name="The Broad Institute Genome Sequencing Center for Infectious Disease"/>
            <person name="Wu L."/>
            <person name="Ma J."/>
        </authorList>
    </citation>
    <scope>NUCLEOTIDE SEQUENCE [LARGE SCALE GENOMIC DNA]</scope>
    <source>
        <strain evidence="4">LMG 24813</strain>
    </source>
</reference>
<dbReference type="EMBL" id="JBHSBV010000002">
    <property type="protein sequence ID" value="MFC4200573.1"/>
    <property type="molecule type" value="Genomic_DNA"/>
</dbReference>
<comment type="caution">
    <text evidence="3">The sequence shown here is derived from an EMBL/GenBank/DDBJ whole genome shotgun (WGS) entry which is preliminary data.</text>
</comment>
<keyword evidence="2" id="KW-1133">Transmembrane helix</keyword>
<evidence type="ECO:0000256" key="2">
    <source>
        <dbReference type="SAM" id="Phobius"/>
    </source>
</evidence>
<proteinExistence type="predicted"/>
<protein>
    <submittedName>
        <fullName evidence="3">DUF2157 domain-containing protein</fullName>
    </submittedName>
</protein>
<evidence type="ECO:0000313" key="4">
    <source>
        <dbReference type="Proteomes" id="UP001595848"/>
    </source>
</evidence>
<accession>A0ABV8NX80</accession>
<organism evidence="3 4">
    <name type="scientific">Candidimonas humi</name>
    <dbReference type="NCBI Taxonomy" id="683355"/>
    <lineage>
        <taxon>Bacteria</taxon>
        <taxon>Pseudomonadati</taxon>
        <taxon>Pseudomonadota</taxon>
        <taxon>Betaproteobacteria</taxon>
        <taxon>Burkholderiales</taxon>
        <taxon>Alcaligenaceae</taxon>
        <taxon>Candidimonas</taxon>
    </lineage>
</organism>
<sequence length="216" mass="22065">MYRVANQFDPSNRQDDLSAAGGGSTSTTCSSCVATLAGASIVTAVIFSRIAPGNDAETAGAPHAADAASTAEDAAPVAYVDNAGAAANPGSNEPVYTVDTAGAAESNDPQALRADPESPAHIAEPVDEAAPLSFAARTILGLGSFILSIGVGLLGAQFVQPVFGFILFCGTYIGLFCWVYERSRRSAGRGALIAILVLAASLAVSAVEMYVWLQFM</sequence>